<evidence type="ECO:0000313" key="2">
    <source>
        <dbReference type="EMBL" id="CUN78060.1"/>
    </source>
</evidence>
<dbReference type="Gene3D" id="1.10.1220.10">
    <property type="entry name" value="Met repressor-like"/>
    <property type="match status" value="1"/>
</dbReference>
<evidence type="ECO:0000256" key="1">
    <source>
        <dbReference type="SAM" id="MobiDB-lite"/>
    </source>
</evidence>
<sequence length="73" mass="8517">MSEEKKKAGRKLTPARKEANARYNSKFVEVKVRMTPEHRTKVQEHAASMNESATQFINRAINETIERDKQDKQ</sequence>
<dbReference type="OrthoDB" id="1957273at2"/>
<reference evidence="2 3" key="1">
    <citation type="submission" date="2015-09" db="EMBL/GenBank/DDBJ databases">
        <authorList>
            <consortium name="Pathogen Informatics"/>
        </authorList>
    </citation>
    <scope>NUCLEOTIDE SEQUENCE [LARGE SCALE GENOMIC DNA]</scope>
    <source>
        <strain evidence="2 3">2789STDY5834876</strain>
    </source>
</reference>
<organism evidence="2 3">
    <name type="scientific">Faecalicatena contorta</name>
    <dbReference type="NCBI Taxonomy" id="39482"/>
    <lineage>
        <taxon>Bacteria</taxon>
        <taxon>Bacillati</taxon>
        <taxon>Bacillota</taxon>
        <taxon>Clostridia</taxon>
        <taxon>Lachnospirales</taxon>
        <taxon>Lachnospiraceae</taxon>
        <taxon>Faecalicatena</taxon>
    </lineage>
</organism>
<feature type="region of interest" description="Disordered" evidence="1">
    <location>
        <begin position="1"/>
        <end position="20"/>
    </location>
</feature>
<gene>
    <name evidence="2" type="ORF">ERS852491_00483</name>
</gene>
<dbReference type="RefSeq" id="WP_055150898.1">
    <property type="nucleotide sequence ID" value="NZ_CYZU01000003.1"/>
</dbReference>
<proteinExistence type="predicted"/>
<dbReference type="Proteomes" id="UP000095544">
    <property type="component" value="Unassembled WGS sequence"/>
</dbReference>
<dbReference type="AlphaFoldDB" id="A0A173ZR53"/>
<dbReference type="InterPro" id="IPR013321">
    <property type="entry name" value="Arc_rbn_hlx_hlx"/>
</dbReference>
<protein>
    <submittedName>
        <fullName evidence="2">Uncharacterized protein</fullName>
    </submittedName>
</protein>
<dbReference type="GO" id="GO:0006355">
    <property type="term" value="P:regulation of DNA-templated transcription"/>
    <property type="evidence" value="ECO:0007669"/>
    <property type="project" value="InterPro"/>
</dbReference>
<accession>A0A173ZR53</accession>
<dbReference type="EMBL" id="CYZU01000003">
    <property type="protein sequence ID" value="CUN78060.1"/>
    <property type="molecule type" value="Genomic_DNA"/>
</dbReference>
<name>A0A173ZR53_9FIRM</name>
<evidence type="ECO:0000313" key="3">
    <source>
        <dbReference type="Proteomes" id="UP000095544"/>
    </source>
</evidence>